<evidence type="ECO:0000313" key="2">
    <source>
        <dbReference type="Proteomes" id="UP000694411"/>
    </source>
</evidence>
<dbReference type="AlphaFoldDB" id="A0A8D2FTP7"/>
<reference evidence="1" key="1">
    <citation type="submission" date="2018-05" db="EMBL/GenBank/DDBJ databases">
        <title>Whole genome of Theropithecus gelada.</title>
        <authorList>
            <person name="Chiou K.L."/>
            <person name="Snyder-Mackler N."/>
        </authorList>
    </citation>
    <scope>NUCLEOTIDE SEQUENCE [LARGE SCALE GENOMIC DNA]</scope>
</reference>
<protein>
    <submittedName>
        <fullName evidence="1">Uncharacterized protein</fullName>
    </submittedName>
</protein>
<accession>A0A8D2FTP7</accession>
<dbReference type="Proteomes" id="UP000694411">
    <property type="component" value="Chromosome 1"/>
</dbReference>
<organism evidence="1 2">
    <name type="scientific">Theropithecus gelada</name>
    <name type="common">Gelada baboon</name>
    <dbReference type="NCBI Taxonomy" id="9565"/>
    <lineage>
        <taxon>Eukaryota</taxon>
        <taxon>Metazoa</taxon>
        <taxon>Chordata</taxon>
        <taxon>Craniata</taxon>
        <taxon>Vertebrata</taxon>
        <taxon>Euteleostomi</taxon>
        <taxon>Mammalia</taxon>
        <taxon>Eutheria</taxon>
        <taxon>Euarchontoglires</taxon>
        <taxon>Primates</taxon>
        <taxon>Haplorrhini</taxon>
        <taxon>Catarrhini</taxon>
        <taxon>Cercopithecidae</taxon>
        <taxon>Cercopithecinae</taxon>
        <taxon>Theropithecus</taxon>
    </lineage>
</organism>
<evidence type="ECO:0000313" key="1">
    <source>
        <dbReference type="Ensembl" id="ENSTGEP00000028356.1"/>
    </source>
</evidence>
<proteinExistence type="predicted"/>
<reference evidence="1" key="3">
    <citation type="submission" date="2025-09" db="UniProtKB">
        <authorList>
            <consortium name="Ensembl"/>
        </authorList>
    </citation>
    <scope>IDENTIFICATION</scope>
</reference>
<name>A0A8D2FTP7_THEGE</name>
<sequence length="106" mass="11502">MSGKLTDRVLLRSFSVANVFCENSDKINRFDFSPNSEAITSSSDEDSFVLCDCQEGKPKPSSVRNKACSMIELVSGQDLKSTTMASSSSFPPTAASLVSLVHSKEW</sequence>
<keyword evidence="2" id="KW-1185">Reference proteome</keyword>
<reference evidence="1" key="2">
    <citation type="submission" date="2025-08" db="UniProtKB">
        <authorList>
            <consortium name="Ensembl"/>
        </authorList>
    </citation>
    <scope>IDENTIFICATION</scope>
</reference>
<dbReference type="Ensembl" id="ENSTGET00000033789.1">
    <property type="protein sequence ID" value="ENSTGEP00000028356.1"/>
    <property type="gene ID" value="ENSTGEG00000022831.1"/>
</dbReference>